<evidence type="ECO:0000313" key="11">
    <source>
        <dbReference type="Proteomes" id="UP000198937"/>
    </source>
</evidence>
<name>A0A1C6UXC1_9ACTN</name>
<feature type="binding site" evidence="7">
    <location>
        <position position="40"/>
    </location>
    <ligand>
        <name>ATP</name>
        <dbReference type="ChEBI" id="CHEBI:30616"/>
    </ligand>
</feature>
<evidence type="ECO:0000256" key="4">
    <source>
        <dbReference type="ARBA" id="ARBA00022741"/>
    </source>
</evidence>
<evidence type="ECO:0000256" key="3">
    <source>
        <dbReference type="ARBA" id="ARBA00022679"/>
    </source>
</evidence>
<keyword evidence="2 10" id="KW-0723">Serine/threonine-protein kinase</keyword>
<dbReference type="CDD" id="cd14014">
    <property type="entry name" value="STKc_PknB_like"/>
    <property type="match status" value="1"/>
</dbReference>
<feature type="region of interest" description="Disordered" evidence="8">
    <location>
        <begin position="427"/>
        <end position="499"/>
    </location>
</feature>
<evidence type="ECO:0000313" key="10">
    <source>
        <dbReference type="EMBL" id="SCL58717.1"/>
    </source>
</evidence>
<feature type="compositionally biased region" description="Pro residues" evidence="8">
    <location>
        <begin position="276"/>
        <end position="288"/>
    </location>
</feature>
<keyword evidence="11" id="KW-1185">Reference proteome</keyword>
<dbReference type="EMBL" id="FMIA01000002">
    <property type="protein sequence ID" value="SCL58717.1"/>
    <property type="molecule type" value="Genomic_DNA"/>
</dbReference>
<reference evidence="10 11" key="1">
    <citation type="submission" date="2016-06" db="EMBL/GenBank/DDBJ databases">
        <authorList>
            <person name="Kjaerup R.B."/>
            <person name="Dalgaard T.S."/>
            <person name="Juul-Madsen H.R."/>
        </authorList>
    </citation>
    <scope>NUCLEOTIDE SEQUENCE [LARGE SCALE GENOMIC DNA]</scope>
    <source>
        <strain evidence="10 11">DSM 45577</strain>
    </source>
</reference>
<dbReference type="EC" id="2.7.11.1" evidence="1"/>
<protein>
    <recommendedName>
        <fullName evidence="1">non-specific serine/threonine protein kinase</fullName>
        <ecNumber evidence="1">2.7.11.1</ecNumber>
    </recommendedName>
</protein>
<dbReference type="PANTHER" id="PTHR43289:SF6">
    <property type="entry name" value="SERINE_THREONINE-PROTEIN KINASE NEKL-3"/>
    <property type="match status" value="1"/>
</dbReference>
<feature type="region of interest" description="Disordered" evidence="8">
    <location>
        <begin position="270"/>
        <end position="323"/>
    </location>
</feature>
<feature type="compositionally biased region" description="Low complexity" evidence="8">
    <location>
        <begin position="476"/>
        <end position="499"/>
    </location>
</feature>
<keyword evidence="3" id="KW-0808">Transferase</keyword>
<evidence type="ECO:0000259" key="9">
    <source>
        <dbReference type="PROSITE" id="PS50011"/>
    </source>
</evidence>
<dbReference type="InterPro" id="IPR008271">
    <property type="entry name" value="Ser/Thr_kinase_AS"/>
</dbReference>
<accession>A0A1C6UXC1</accession>
<proteinExistence type="predicted"/>
<keyword evidence="4 7" id="KW-0547">Nucleotide-binding</keyword>
<feature type="compositionally biased region" description="Polar residues" evidence="8">
    <location>
        <begin position="432"/>
        <end position="441"/>
    </location>
</feature>
<evidence type="ECO:0000256" key="7">
    <source>
        <dbReference type="PROSITE-ProRule" id="PRU10141"/>
    </source>
</evidence>
<dbReference type="Gene3D" id="1.10.510.10">
    <property type="entry name" value="Transferase(Phosphotransferase) domain 1"/>
    <property type="match status" value="1"/>
</dbReference>
<dbReference type="AlphaFoldDB" id="A0A1C6UXC1"/>
<gene>
    <name evidence="10" type="ORF">GA0070617_3895</name>
</gene>
<dbReference type="SUPFAM" id="SSF56112">
    <property type="entry name" value="Protein kinase-like (PK-like)"/>
    <property type="match status" value="1"/>
</dbReference>
<dbReference type="Pfam" id="PF00069">
    <property type="entry name" value="Pkinase"/>
    <property type="match status" value="1"/>
</dbReference>
<keyword evidence="5 10" id="KW-0418">Kinase</keyword>
<dbReference type="PROSITE" id="PS00108">
    <property type="entry name" value="PROTEIN_KINASE_ST"/>
    <property type="match status" value="1"/>
</dbReference>
<evidence type="ECO:0000256" key="2">
    <source>
        <dbReference type="ARBA" id="ARBA00022527"/>
    </source>
</evidence>
<evidence type="ECO:0000256" key="6">
    <source>
        <dbReference type="ARBA" id="ARBA00022840"/>
    </source>
</evidence>
<dbReference type="PROSITE" id="PS50011">
    <property type="entry name" value="PROTEIN_KINASE_DOM"/>
    <property type="match status" value="1"/>
</dbReference>
<dbReference type="InterPro" id="IPR000719">
    <property type="entry name" value="Prot_kinase_dom"/>
</dbReference>
<dbReference type="Proteomes" id="UP000198937">
    <property type="component" value="Unassembled WGS sequence"/>
</dbReference>
<dbReference type="STRING" id="683228.GA0070617_3895"/>
<dbReference type="Gene3D" id="3.30.200.20">
    <property type="entry name" value="Phosphorylase Kinase, domain 1"/>
    <property type="match status" value="1"/>
</dbReference>
<keyword evidence="6 7" id="KW-0067">ATP-binding</keyword>
<evidence type="ECO:0000256" key="1">
    <source>
        <dbReference type="ARBA" id="ARBA00012513"/>
    </source>
</evidence>
<dbReference type="PROSITE" id="PS00107">
    <property type="entry name" value="PROTEIN_KINASE_ATP"/>
    <property type="match status" value="1"/>
</dbReference>
<dbReference type="GO" id="GO:0004674">
    <property type="term" value="F:protein serine/threonine kinase activity"/>
    <property type="evidence" value="ECO:0007669"/>
    <property type="project" value="UniProtKB-KW"/>
</dbReference>
<dbReference type="SMART" id="SM00220">
    <property type="entry name" value="S_TKc"/>
    <property type="match status" value="1"/>
</dbReference>
<sequence length="631" mass="66238">MVQQELIAGRYRLLDLVGSGGMGRVWRARDEMLHRDVALKEIIPPVWLAEAERDEIRLRTLREARTAARLDHPNVVRIYDALVDRDSQWLVMEYVPSRSVQQIIAADGPLSPPHAARIGLAVLTALRVAHAAGVLHRDVKPHNVLVTEGGRVVLTDFGLATFVGGDAAMTGPGMVLGSPQYVAPERARTGASDPRSDLWSLGATLYAAVEGRSPYARASAMATLSALAVEPPDPPHRAGPLEPVLAGLLRRDPARRLNAAEVEPMLRAVADGEPASPGPPPSGPPAPTSEPAWAARSGTPVEPRWAADDRTAGTTVSNPTPARRRATVAVVAAVVLLAGAGGAVALSRAGNGPAGPDPVAGPPPTATAPAAPTAFACAGPPPAGATPVRPIPPPDGELALIAGWTWHLDPTGFRIAVPVGWLRWTEEPDRPATTSAPTQPADTEGPARTPSAVASARPVAATAAGQPANPTALGRPAAATAEEPATTTALGRPAAAGSARSVAAVDPARAGTTPVTCFREPGGSRLLSITPGAAPADPVRYWRAEERRLTQAGLLRDYEQIDISGLDLFAGGALWECRWRDARGEQVHSSRLLVTVSTGRAYTVAWQTNEFDWQVNTPYLLMIRQSFRPTP</sequence>
<feature type="compositionally biased region" description="Low complexity" evidence="8">
    <location>
        <begin position="449"/>
        <end position="464"/>
    </location>
</feature>
<dbReference type="GO" id="GO:0005524">
    <property type="term" value="F:ATP binding"/>
    <property type="evidence" value="ECO:0007669"/>
    <property type="project" value="UniProtKB-UniRule"/>
</dbReference>
<dbReference type="InterPro" id="IPR011009">
    <property type="entry name" value="Kinase-like_dom_sf"/>
</dbReference>
<evidence type="ECO:0000256" key="5">
    <source>
        <dbReference type="ARBA" id="ARBA00022777"/>
    </source>
</evidence>
<dbReference type="InterPro" id="IPR017441">
    <property type="entry name" value="Protein_kinase_ATP_BS"/>
</dbReference>
<dbReference type="PANTHER" id="PTHR43289">
    <property type="entry name" value="MITOGEN-ACTIVATED PROTEIN KINASE KINASE KINASE 20-RELATED"/>
    <property type="match status" value="1"/>
</dbReference>
<evidence type="ECO:0000256" key="8">
    <source>
        <dbReference type="SAM" id="MobiDB-lite"/>
    </source>
</evidence>
<organism evidence="10 11">
    <name type="scientific">Micromonospora yangpuensis</name>
    <dbReference type="NCBI Taxonomy" id="683228"/>
    <lineage>
        <taxon>Bacteria</taxon>
        <taxon>Bacillati</taxon>
        <taxon>Actinomycetota</taxon>
        <taxon>Actinomycetes</taxon>
        <taxon>Micromonosporales</taxon>
        <taxon>Micromonosporaceae</taxon>
        <taxon>Micromonospora</taxon>
    </lineage>
</organism>
<feature type="domain" description="Protein kinase" evidence="9">
    <location>
        <begin position="11"/>
        <end position="266"/>
    </location>
</feature>